<evidence type="ECO:0000256" key="1">
    <source>
        <dbReference type="ARBA" id="ARBA00022448"/>
    </source>
</evidence>
<keyword evidence="3" id="KW-0067">ATP-binding</keyword>
<keyword evidence="6" id="KW-1185">Reference proteome</keyword>
<dbReference type="InterPro" id="IPR027417">
    <property type="entry name" value="P-loop_NTPase"/>
</dbReference>
<dbReference type="STRING" id="320771.Cflav_PD2522"/>
<evidence type="ECO:0000256" key="2">
    <source>
        <dbReference type="ARBA" id="ARBA00022741"/>
    </source>
</evidence>
<accession>B9XK63</accession>
<dbReference type="FunFam" id="3.40.50.300:FF:000425">
    <property type="entry name" value="Probable ABC transporter, ATP-binding subunit"/>
    <property type="match status" value="1"/>
</dbReference>
<dbReference type="Pfam" id="PF00005">
    <property type="entry name" value="ABC_tran"/>
    <property type="match status" value="1"/>
</dbReference>
<reference evidence="5 6" key="1">
    <citation type="journal article" date="2011" name="J. Bacteriol.">
        <title>Genome sequence of 'Pedosphaera parvula' Ellin514, an aerobic Verrucomicrobial isolate from pasture soil.</title>
        <authorList>
            <person name="Kant R."/>
            <person name="van Passel M.W."/>
            <person name="Sangwan P."/>
            <person name="Palva A."/>
            <person name="Lucas S."/>
            <person name="Copeland A."/>
            <person name="Lapidus A."/>
            <person name="Glavina Del Rio T."/>
            <person name="Dalin E."/>
            <person name="Tice H."/>
            <person name="Bruce D."/>
            <person name="Goodwin L."/>
            <person name="Pitluck S."/>
            <person name="Chertkov O."/>
            <person name="Larimer F.W."/>
            <person name="Land M.L."/>
            <person name="Hauser L."/>
            <person name="Brettin T.S."/>
            <person name="Detter J.C."/>
            <person name="Han S."/>
            <person name="de Vos W.M."/>
            <person name="Janssen P.H."/>
            <person name="Smidt H."/>
        </authorList>
    </citation>
    <scope>NUCLEOTIDE SEQUENCE [LARGE SCALE GENOMIC DNA]</scope>
    <source>
        <strain evidence="5 6">Ellin514</strain>
    </source>
</reference>
<dbReference type="SMART" id="SM00382">
    <property type="entry name" value="AAA"/>
    <property type="match status" value="1"/>
</dbReference>
<dbReference type="PANTHER" id="PTHR42781">
    <property type="entry name" value="SPERMIDINE/PUTRESCINE IMPORT ATP-BINDING PROTEIN POTA"/>
    <property type="match status" value="1"/>
</dbReference>
<keyword evidence="1" id="KW-0813">Transport</keyword>
<keyword evidence="2" id="KW-0547">Nucleotide-binding</keyword>
<dbReference type="Gene3D" id="3.40.50.300">
    <property type="entry name" value="P-loop containing nucleotide triphosphate hydrolases"/>
    <property type="match status" value="1"/>
</dbReference>
<name>B9XK63_PEDPL</name>
<feature type="domain" description="ABC transporter" evidence="4">
    <location>
        <begin position="9"/>
        <end position="242"/>
    </location>
</feature>
<dbReference type="InterPro" id="IPR050093">
    <property type="entry name" value="ABC_SmlMolc_Importer"/>
</dbReference>
<evidence type="ECO:0000256" key="3">
    <source>
        <dbReference type="ARBA" id="ARBA00022840"/>
    </source>
</evidence>
<dbReference type="PROSITE" id="PS50893">
    <property type="entry name" value="ABC_TRANSPORTER_2"/>
    <property type="match status" value="1"/>
</dbReference>
<evidence type="ECO:0000313" key="5">
    <source>
        <dbReference type="EMBL" id="EEF59701.1"/>
    </source>
</evidence>
<dbReference type="SUPFAM" id="SSF52540">
    <property type="entry name" value="P-loop containing nucleoside triphosphate hydrolases"/>
    <property type="match status" value="1"/>
</dbReference>
<dbReference type="InterPro" id="IPR003593">
    <property type="entry name" value="AAA+_ATPase"/>
</dbReference>
<evidence type="ECO:0000259" key="4">
    <source>
        <dbReference type="PROSITE" id="PS50893"/>
    </source>
</evidence>
<dbReference type="GO" id="GO:0005524">
    <property type="term" value="F:ATP binding"/>
    <property type="evidence" value="ECO:0007669"/>
    <property type="project" value="UniProtKB-KW"/>
</dbReference>
<dbReference type="Proteomes" id="UP000003688">
    <property type="component" value="Unassembled WGS sequence"/>
</dbReference>
<dbReference type="InterPro" id="IPR003439">
    <property type="entry name" value="ABC_transporter-like_ATP-bd"/>
</dbReference>
<dbReference type="RefSeq" id="WP_007416206.1">
    <property type="nucleotide sequence ID" value="NZ_ABOX02000024.1"/>
</dbReference>
<dbReference type="EMBL" id="ABOX02000024">
    <property type="protein sequence ID" value="EEF59701.1"/>
    <property type="molecule type" value="Genomic_DNA"/>
</dbReference>
<organism evidence="5 6">
    <name type="scientific">Pedosphaera parvula (strain Ellin514)</name>
    <dbReference type="NCBI Taxonomy" id="320771"/>
    <lineage>
        <taxon>Bacteria</taxon>
        <taxon>Pseudomonadati</taxon>
        <taxon>Verrucomicrobiota</taxon>
        <taxon>Pedosphaerae</taxon>
        <taxon>Pedosphaerales</taxon>
        <taxon>Pedosphaeraceae</taxon>
        <taxon>Pedosphaera</taxon>
    </lineage>
</organism>
<dbReference type="GO" id="GO:0016887">
    <property type="term" value="F:ATP hydrolysis activity"/>
    <property type="evidence" value="ECO:0007669"/>
    <property type="project" value="InterPro"/>
</dbReference>
<sequence precursor="true">MAERNPPLIQLRGVGEQFGTVWALQAIDLDIERGKTTVLIGPSGCGKSTILRLIIGLLQATSGTVEFEGKPVSSANILELRRRMGYVIQDGGLFPHLTARDNVVLMARHLGRDREAVQRRLKELCALTRFPEEGLERYPVELSGGQRQRVSLMRGLMLNPDVLLLDEPLGALDPMVRFALQTELKEIFQQLKQTIVMVTHDMAEAAYFGDTIVLMKQGRIVQQGTLADLRERPADPFVSEFLNAQRGLAPV</sequence>
<evidence type="ECO:0000313" key="6">
    <source>
        <dbReference type="Proteomes" id="UP000003688"/>
    </source>
</evidence>
<dbReference type="GO" id="GO:0015697">
    <property type="term" value="P:quaternary ammonium group transport"/>
    <property type="evidence" value="ECO:0007669"/>
    <property type="project" value="UniProtKB-ARBA"/>
</dbReference>
<dbReference type="AlphaFoldDB" id="B9XK63"/>
<proteinExistence type="predicted"/>
<comment type="caution">
    <text evidence="5">The sequence shown here is derived from an EMBL/GenBank/DDBJ whole genome shotgun (WGS) entry which is preliminary data.</text>
</comment>
<protein>
    <submittedName>
        <fullName evidence="5">ABC transporter related-protein</fullName>
    </submittedName>
</protein>
<gene>
    <name evidence="5" type="ORF">Cflav_PD2522</name>
</gene>
<dbReference type="PANTHER" id="PTHR42781:SF4">
    <property type="entry name" value="SPERMIDINE_PUTRESCINE IMPORT ATP-BINDING PROTEIN POTA"/>
    <property type="match status" value="1"/>
</dbReference>